<dbReference type="Proteomes" id="UP000184185">
    <property type="component" value="Unassembled WGS sequence"/>
</dbReference>
<protein>
    <submittedName>
        <fullName evidence="2">FlxA-like protein</fullName>
    </submittedName>
</protein>
<accession>A0A1M6LDI2</accession>
<dbReference type="Pfam" id="PF14282">
    <property type="entry name" value="FlxA"/>
    <property type="match status" value="1"/>
</dbReference>
<feature type="region of interest" description="Disordered" evidence="1">
    <location>
        <begin position="73"/>
        <end position="112"/>
    </location>
</feature>
<gene>
    <name evidence="2" type="ORF">SAMN02745725_03082</name>
</gene>
<evidence type="ECO:0000313" key="3">
    <source>
        <dbReference type="Proteomes" id="UP000184185"/>
    </source>
</evidence>
<name>A0A1M6LDI2_PSEXY</name>
<dbReference type="EMBL" id="FQYQ01000041">
    <property type="protein sequence ID" value="SHJ69217.1"/>
    <property type="molecule type" value="Genomic_DNA"/>
</dbReference>
<dbReference type="InterPro" id="IPR025577">
    <property type="entry name" value="FlxA"/>
</dbReference>
<keyword evidence="3" id="KW-1185">Reference proteome</keyword>
<reference evidence="2 3" key="1">
    <citation type="submission" date="2016-11" db="EMBL/GenBank/DDBJ databases">
        <authorList>
            <person name="Jaros S."/>
            <person name="Januszkiewicz K."/>
            <person name="Wedrychowicz H."/>
        </authorList>
    </citation>
    <scope>NUCLEOTIDE SEQUENCE [LARGE SCALE GENOMIC DNA]</scope>
    <source>
        <strain evidence="2 3">DSM 14809</strain>
    </source>
</reference>
<evidence type="ECO:0000256" key="1">
    <source>
        <dbReference type="SAM" id="MobiDB-lite"/>
    </source>
</evidence>
<evidence type="ECO:0000313" key="2">
    <source>
        <dbReference type="EMBL" id="SHJ69217.1"/>
    </source>
</evidence>
<dbReference type="AlphaFoldDB" id="A0A1M6LDI2"/>
<sequence>MNININRIGESQRSSTTFQINQNQQMDSYSKSIQEQINNSQEQLQSLGEDKEMSIEEKMKKRQEIQKQISDLQNQLRQHQIEQRKESRQNKGSSMEDMLGGKKAVKSSKASKGISTASMKALISADSAINQVEAQGAVKANMKGEVGILETEIKLDSARGKDVEKKQEQLADIEARTRDIESAQMDVINRANKEIDKSAESDDKHTTIASDKNNKTDKANKSETEATTEQRADLVESNDENTIPEGVEINPDNPVGNNVDEVL</sequence>
<feature type="compositionally biased region" description="Basic and acidic residues" evidence="1">
    <location>
        <begin position="79"/>
        <end position="89"/>
    </location>
</feature>
<dbReference type="OrthoDB" id="9811630at2"/>
<feature type="region of interest" description="Disordered" evidence="1">
    <location>
        <begin position="193"/>
        <end position="263"/>
    </location>
</feature>
<organism evidence="2 3">
    <name type="scientific">Pseudobutyrivibrio xylanivorans DSM 14809</name>
    <dbReference type="NCBI Taxonomy" id="1123012"/>
    <lineage>
        <taxon>Bacteria</taxon>
        <taxon>Bacillati</taxon>
        <taxon>Bacillota</taxon>
        <taxon>Clostridia</taxon>
        <taxon>Lachnospirales</taxon>
        <taxon>Lachnospiraceae</taxon>
        <taxon>Pseudobutyrivibrio</taxon>
    </lineage>
</organism>
<feature type="compositionally biased region" description="Basic and acidic residues" evidence="1">
    <location>
        <begin position="193"/>
        <end position="234"/>
    </location>
</feature>
<dbReference type="RefSeq" id="WP_072919634.1">
    <property type="nucleotide sequence ID" value="NZ_FQYQ01000041.1"/>
</dbReference>
<proteinExistence type="predicted"/>